<name>A0A4R6QRL6_9BURK</name>
<evidence type="ECO:0000256" key="1">
    <source>
        <dbReference type="SAM" id="MobiDB-lite"/>
    </source>
</evidence>
<evidence type="ECO:0000256" key="2">
    <source>
        <dbReference type="SAM" id="Phobius"/>
    </source>
</evidence>
<dbReference type="AlphaFoldDB" id="A0A4R6QRL6"/>
<feature type="transmembrane region" description="Helical" evidence="2">
    <location>
        <begin position="20"/>
        <end position="38"/>
    </location>
</feature>
<keyword evidence="2" id="KW-0812">Transmembrane</keyword>
<reference evidence="3 4" key="1">
    <citation type="submission" date="2019-03" db="EMBL/GenBank/DDBJ databases">
        <title>Genomic Encyclopedia of Type Strains, Phase IV (KMG-IV): sequencing the most valuable type-strain genomes for metagenomic binning, comparative biology and taxonomic classification.</title>
        <authorList>
            <person name="Goeker M."/>
        </authorList>
    </citation>
    <scope>NUCLEOTIDE SEQUENCE [LARGE SCALE GENOMIC DNA]</scope>
    <source>
        <strain evidence="3 4">DSM 16998</strain>
    </source>
</reference>
<evidence type="ECO:0000313" key="3">
    <source>
        <dbReference type="EMBL" id="TDP73129.1"/>
    </source>
</evidence>
<dbReference type="PROSITE" id="PS00409">
    <property type="entry name" value="PROKAR_NTER_METHYL"/>
    <property type="match status" value="1"/>
</dbReference>
<sequence>MSSEEARVQRSSRGFTLVEMLIVLAIMGVLAAAARPILELSVQRSQEFALREALRTLRTGIDAYKKAAEAGRIAVAADASGYPPSLQALVQGVPDAKSPKDIKLYFLRRLPRDPFSDPTVPAEDSWGQRSSDSPPDAPQAGRDVFDVFSRSERVALDGSKVKDW</sequence>
<dbReference type="EMBL" id="SNXS01000002">
    <property type="protein sequence ID" value="TDP73129.1"/>
    <property type="molecule type" value="Genomic_DNA"/>
</dbReference>
<dbReference type="InterPro" id="IPR045584">
    <property type="entry name" value="Pilin-like"/>
</dbReference>
<comment type="caution">
    <text evidence="3">The sequence shown here is derived from an EMBL/GenBank/DDBJ whole genome shotgun (WGS) entry which is preliminary data.</text>
</comment>
<keyword evidence="4" id="KW-1185">Reference proteome</keyword>
<dbReference type="InterPro" id="IPR012902">
    <property type="entry name" value="N_methyl_site"/>
</dbReference>
<keyword evidence="2" id="KW-0472">Membrane</keyword>
<dbReference type="InParanoid" id="A0A4R6QRL6"/>
<proteinExistence type="predicted"/>
<keyword evidence="2" id="KW-1133">Transmembrane helix</keyword>
<dbReference type="Gene3D" id="3.30.700.10">
    <property type="entry name" value="Glycoprotein, Type 4 Pilin"/>
    <property type="match status" value="1"/>
</dbReference>
<organism evidence="3 4">
    <name type="scientific">Roseateles toxinivorans</name>
    <dbReference type="NCBI Taxonomy" id="270368"/>
    <lineage>
        <taxon>Bacteria</taxon>
        <taxon>Pseudomonadati</taxon>
        <taxon>Pseudomonadota</taxon>
        <taxon>Betaproteobacteria</taxon>
        <taxon>Burkholderiales</taxon>
        <taxon>Sphaerotilaceae</taxon>
        <taxon>Roseateles</taxon>
    </lineage>
</organism>
<protein>
    <submittedName>
        <fullName evidence="3">General secretion pathway protein G</fullName>
    </submittedName>
</protein>
<accession>A0A4R6QRL6</accession>
<dbReference type="SUPFAM" id="SSF54523">
    <property type="entry name" value="Pili subunits"/>
    <property type="match status" value="1"/>
</dbReference>
<dbReference type="OrthoDB" id="9790526at2"/>
<dbReference type="RefSeq" id="WP_133700533.1">
    <property type="nucleotide sequence ID" value="NZ_SNXS01000002.1"/>
</dbReference>
<dbReference type="Pfam" id="PF07963">
    <property type="entry name" value="N_methyl"/>
    <property type="match status" value="1"/>
</dbReference>
<gene>
    <name evidence="3" type="ORF">DES47_102875</name>
</gene>
<feature type="region of interest" description="Disordered" evidence="1">
    <location>
        <begin position="115"/>
        <end position="144"/>
    </location>
</feature>
<dbReference type="Proteomes" id="UP000295361">
    <property type="component" value="Unassembled WGS sequence"/>
</dbReference>
<evidence type="ECO:0000313" key="4">
    <source>
        <dbReference type="Proteomes" id="UP000295361"/>
    </source>
</evidence>
<dbReference type="NCBIfam" id="TIGR02532">
    <property type="entry name" value="IV_pilin_GFxxxE"/>
    <property type="match status" value="1"/>
</dbReference>